<accession>A0AAE0DZP8</accession>
<dbReference type="Proteomes" id="UP001281410">
    <property type="component" value="Unassembled WGS sequence"/>
</dbReference>
<gene>
    <name evidence="1" type="ORF">Dsin_022191</name>
</gene>
<name>A0AAE0DZP8_9ROSI</name>
<evidence type="ECO:0000313" key="2">
    <source>
        <dbReference type="Proteomes" id="UP001281410"/>
    </source>
</evidence>
<evidence type="ECO:0000313" key="1">
    <source>
        <dbReference type="EMBL" id="KAK3198776.1"/>
    </source>
</evidence>
<dbReference type="AlphaFoldDB" id="A0AAE0DZP8"/>
<comment type="caution">
    <text evidence="1">The sequence shown here is derived from an EMBL/GenBank/DDBJ whole genome shotgun (WGS) entry which is preliminary data.</text>
</comment>
<keyword evidence="2" id="KW-1185">Reference proteome</keyword>
<protein>
    <submittedName>
        <fullName evidence="1">Uncharacterized protein</fullName>
    </submittedName>
</protein>
<sequence>MVIAFLRHLPEFDLGDLRSKEDEEKLDLDVNGDLGHFGRIFEGNRRRIEESGCQFSEKRRIGNPRKGIENQRKQKKIWGLFSRDFGSGLLKKKEKMGF</sequence>
<organism evidence="1 2">
    <name type="scientific">Dipteronia sinensis</name>
    <dbReference type="NCBI Taxonomy" id="43782"/>
    <lineage>
        <taxon>Eukaryota</taxon>
        <taxon>Viridiplantae</taxon>
        <taxon>Streptophyta</taxon>
        <taxon>Embryophyta</taxon>
        <taxon>Tracheophyta</taxon>
        <taxon>Spermatophyta</taxon>
        <taxon>Magnoliopsida</taxon>
        <taxon>eudicotyledons</taxon>
        <taxon>Gunneridae</taxon>
        <taxon>Pentapetalae</taxon>
        <taxon>rosids</taxon>
        <taxon>malvids</taxon>
        <taxon>Sapindales</taxon>
        <taxon>Sapindaceae</taxon>
        <taxon>Hippocastanoideae</taxon>
        <taxon>Acereae</taxon>
        <taxon>Dipteronia</taxon>
    </lineage>
</organism>
<reference evidence="1" key="1">
    <citation type="journal article" date="2023" name="Plant J.">
        <title>Genome sequences and population genomics provide insights into the demographic history, inbreeding, and mutation load of two 'living fossil' tree species of Dipteronia.</title>
        <authorList>
            <person name="Feng Y."/>
            <person name="Comes H.P."/>
            <person name="Chen J."/>
            <person name="Zhu S."/>
            <person name="Lu R."/>
            <person name="Zhang X."/>
            <person name="Li P."/>
            <person name="Qiu J."/>
            <person name="Olsen K.M."/>
            <person name="Qiu Y."/>
        </authorList>
    </citation>
    <scope>NUCLEOTIDE SEQUENCE</scope>
    <source>
        <strain evidence="1">NBL</strain>
    </source>
</reference>
<dbReference type="EMBL" id="JANJYJ010000007">
    <property type="protein sequence ID" value="KAK3198776.1"/>
    <property type="molecule type" value="Genomic_DNA"/>
</dbReference>
<proteinExistence type="predicted"/>